<evidence type="ECO:0008006" key="6">
    <source>
        <dbReference type="Google" id="ProtNLM"/>
    </source>
</evidence>
<dbReference type="PANTHER" id="PTHR16209:SF6">
    <property type="entry name" value="VESICULAR, OVEREXPRESSED IN CANCER, PROSURVIVAL PROTEIN 1"/>
    <property type="match status" value="1"/>
</dbReference>
<keyword evidence="2" id="KW-1133">Transmembrane helix</keyword>
<dbReference type="EMBL" id="CAIIXF020000005">
    <property type="protein sequence ID" value="CAH1782762.1"/>
    <property type="molecule type" value="Genomic_DNA"/>
</dbReference>
<gene>
    <name evidence="4" type="ORF">OFUS_LOCUS9173</name>
</gene>
<feature type="chain" id="PRO_5035820841" description="WW domain-binding protein 1-like" evidence="3">
    <location>
        <begin position="23"/>
        <end position="355"/>
    </location>
</feature>
<dbReference type="PANTHER" id="PTHR16209">
    <property type="entry name" value="VESICULAR, OVEREXPRESSED IN CANCER, PROSURVIVAL PROTEIN 1"/>
    <property type="match status" value="1"/>
</dbReference>
<evidence type="ECO:0000256" key="1">
    <source>
        <dbReference type="SAM" id="MobiDB-lite"/>
    </source>
</evidence>
<keyword evidence="3" id="KW-0732">Signal</keyword>
<protein>
    <recommendedName>
        <fullName evidence="6">WW domain-binding protein 1-like</fullName>
    </recommendedName>
</protein>
<comment type="caution">
    <text evidence="4">The sequence shown here is derived from an EMBL/GenBank/DDBJ whole genome shotgun (WGS) entry which is preliminary data.</text>
</comment>
<dbReference type="Proteomes" id="UP000749559">
    <property type="component" value="Unassembled WGS sequence"/>
</dbReference>
<dbReference type="InterPro" id="IPR051994">
    <property type="entry name" value="WW_domain-binding"/>
</dbReference>
<keyword evidence="2" id="KW-0472">Membrane</keyword>
<name>A0A8S4NPR3_OWEFU</name>
<keyword evidence="2" id="KW-0812">Transmembrane</keyword>
<dbReference type="Pfam" id="PF11669">
    <property type="entry name" value="WBP-1"/>
    <property type="match status" value="1"/>
</dbReference>
<accession>A0A8S4NPR3</accession>
<evidence type="ECO:0000256" key="3">
    <source>
        <dbReference type="SAM" id="SignalP"/>
    </source>
</evidence>
<feature type="transmembrane region" description="Helical" evidence="2">
    <location>
        <begin position="51"/>
        <end position="69"/>
    </location>
</feature>
<feature type="region of interest" description="Disordered" evidence="1">
    <location>
        <begin position="258"/>
        <end position="279"/>
    </location>
</feature>
<dbReference type="InterPro" id="IPR021684">
    <property type="entry name" value="WBP1-like"/>
</dbReference>
<proteinExistence type="predicted"/>
<evidence type="ECO:0000256" key="2">
    <source>
        <dbReference type="SAM" id="Phobius"/>
    </source>
</evidence>
<evidence type="ECO:0000313" key="4">
    <source>
        <dbReference type="EMBL" id="CAH1782762.1"/>
    </source>
</evidence>
<sequence length="355" mass="40696">MAAVKNLFFFLVLCIKFSVLSALEFCEHKYWCKTGHCCGGGTCCTYYYELWWFWLVWVVVIILSCCCFYQHKRFRRRQRSNQSRARRRRQRGLFRLPLPLFDPSKQLRLPTYEEVSQSPKDPPPYTPLNETTLPQTDLTQSSSESGAAIFQWPSSNAQQNRCQVEINSSDSAGLLDNEELPEYTEMSPTIHITQQYQPNEHYHSATRDISFHVITDEDLQVHRETDTTISSPTTITHSSVSAEVIPMPPPPPYTPHVVTHDSPLRSHEPPQVHDEASHEDYNERLDVAEPEHTRPGTLTCDEVETINIITPSTNDSDINDSQQGTCIHQTVITDQTDSATLHNVDRQFTNLSIDK</sequence>
<reference evidence="4" key="1">
    <citation type="submission" date="2022-03" db="EMBL/GenBank/DDBJ databases">
        <authorList>
            <person name="Martin C."/>
        </authorList>
    </citation>
    <scope>NUCLEOTIDE SEQUENCE</scope>
</reference>
<dbReference type="AlphaFoldDB" id="A0A8S4NPR3"/>
<organism evidence="4 5">
    <name type="scientific">Owenia fusiformis</name>
    <name type="common">Polychaete worm</name>
    <dbReference type="NCBI Taxonomy" id="6347"/>
    <lineage>
        <taxon>Eukaryota</taxon>
        <taxon>Metazoa</taxon>
        <taxon>Spiralia</taxon>
        <taxon>Lophotrochozoa</taxon>
        <taxon>Annelida</taxon>
        <taxon>Polychaeta</taxon>
        <taxon>Sedentaria</taxon>
        <taxon>Canalipalpata</taxon>
        <taxon>Sabellida</taxon>
        <taxon>Oweniida</taxon>
        <taxon>Oweniidae</taxon>
        <taxon>Owenia</taxon>
    </lineage>
</organism>
<keyword evidence="5" id="KW-1185">Reference proteome</keyword>
<feature type="compositionally biased region" description="Polar residues" evidence="1">
    <location>
        <begin position="128"/>
        <end position="140"/>
    </location>
</feature>
<dbReference type="OrthoDB" id="6278772at2759"/>
<evidence type="ECO:0000313" key="5">
    <source>
        <dbReference type="Proteomes" id="UP000749559"/>
    </source>
</evidence>
<feature type="region of interest" description="Disordered" evidence="1">
    <location>
        <begin position="111"/>
        <end position="140"/>
    </location>
</feature>
<feature type="signal peptide" evidence="3">
    <location>
        <begin position="1"/>
        <end position="22"/>
    </location>
</feature>